<feature type="transmembrane region" description="Helical" evidence="1">
    <location>
        <begin position="156"/>
        <end position="181"/>
    </location>
</feature>
<keyword evidence="1" id="KW-0472">Membrane</keyword>
<dbReference type="VEuPathDB" id="AmoebaDB:EHI5A_069680"/>
<name>A0A5K1U9U4_ENTHI</name>
<keyword evidence="1" id="KW-1133">Transmembrane helix</keyword>
<comment type="caution">
    <text evidence="2">The sequence shown here is derived from an EMBL/GenBank/DDBJ whole genome shotgun (WGS) entry which is preliminary data.</text>
</comment>
<dbReference type="OMA" id="FAVPHYT"/>
<dbReference type="EMBL" id="BDEQ01000001">
    <property type="protein sequence ID" value="GAT98666.1"/>
    <property type="molecule type" value="Genomic_DNA"/>
</dbReference>
<proteinExistence type="predicted"/>
<dbReference type="VEuPathDB" id="AmoebaDB:EHI8A_040270"/>
<dbReference type="VEuPathDB" id="AmoebaDB:EHI_075200"/>
<organism evidence="2 3">
    <name type="scientific">Entamoeba histolytica</name>
    <dbReference type="NCBI Taxonomy" id="5759"/>
    <lineage>
        <taxon>Eukaryota</taxon>
        <taxon>Amoebozoa</taxon>
        <taxon>Evosea</taxon>
        <taxon>Archamoebae</taxon>
        <taxon>Mastigamoebida</taxon>
        <taxon>Entamoebidae</taxon>
        <taxon>Entamoeba</taxon>
    </lineage>
</organism>
<keyword evidence="1" id="KW-0812">Transmembrane</keyword>
<dbReference type="Proteomes" id="UP000078387">
    <property type="component" value="Unassembled WGS sequence"/>
</dbReference>
<accession>A0A5K1U9U4</accession>
<feature type="transmembrane region" description="Helical" evidence="1">
    <location>
        <begin position="81"/>
        <end position="102"/>
    </location>
</feature>
<dbReference type="VEuPathDB" id="AmoebaDB:KM1_082480"/>
<reference evidence="2 3" key="1">
    <citation type="submission" date="2016-05" db="EMBL/GenBank/DDBJ databases">
        <title>First whole genome sequencing of Entamoeba histolytica HM1:IMSS-clone-6.</title>
        <authorList>
            <person name="Mukherjee Avik.K."/>
            <person name="Izumyama S."/>
            <person name="Nakada-Tsukui K."/>
            <person name="Nozaki T."/>
        </authorList>
    </citation>
    <scope>NUCLEOTIDE SEQUENCE [LARGE SCALE GENOMIC DNA]</scope>
    <source>
        <strain evidence="2 3">HM1:IMSS clone 6</strain>
    </source>
</reference>
<dbReference type="AlphaFoldDB" id="A0A5K1U9U4"/>
<feature type="transmembrane region" description="Helical" evidence="1">
    <location>
        <begin position="107"/>
        <end position="129"/>
    </location>
</feature>
<evidence type="ECO:0000256" key="1">
    <source>
        <dbReference type="SAM" id="Phobius"/>
    </source>
</evidence>
<dbReference type="VEuPathDB" id="AmoebaDB:EHI7A_041550"/>
<evidence type="ECO:0000313" key="2">
    <source>
        <dbReference type="EMBL" id="GAT98666.1"/>
    </source>
</evidence>
<sequence length="253" mass="28190">MNKSKWFYVTIGLICITCLFLIGSFVAFSFGVPRHTYNKATGKSILNKSEVVSCGDIEAHSIRLTVNGFNYQCGFTTTTSVITYMTLVVIFICELIALVLYLKRKKLLVLVALGPSLLVPIGLIILTFLQSKDIHSGSSACQTYKSKFQQGSCSSWVFIASPIINSFGTLISLLLPGIFIYSRCIKKNKKSKENDNEINLTKSKVAPALPEKNTENVQFNEIRTENQSLISNDSLSTDQNQEVNFFAIQNRDK</sequence>
<protein>
    <recommendedName>
        <fullName evidence="4">Transmembrane protein</fullName>
    </recommendedName>
</protein>
<feature type="transmembrane region" description="Helical" evidence="1">
    <location>
        <begin position="7"/>
        <end position="30"/>
    </location>
</feature>
<gene>
    <name evidence="2" type="ORF">CL6EHI_075200</name>
</gene>
<evidence type="ECO:0008006" key="4">
    <source>
        <dbReference type="Google" id="ProtNLM"/>
    </source>
</evidence>
<evidence type="ECO:0000313" key="3">
    <source>
        <dbReference type="Proteomes" id="UP000078387"/>
    </source>
</evidence>